<evidence type="ECO:0000313" key="2">
    <source>
        <dbReference type="Proteomes" id="UP001162164"/>
    </source>
</evidence>
<evidence type="ECO:0000313" key="1">
    <source>
        <dbReference type="EMBL" id="KAJ8980358.1"/>
    </source>
</evidence>
<protein>
    <submittedName>
        <fullName evidence="1">Uncharacterized protein</fullName>
    </submittedName>
</protein>
<comment type="caution">
    <text evidence="1">The sequence shown here is derived from an EMBL/GenBank/DDBJ whole genome shotgun (WGS) entry which is preliminary data.</text>
</comment>
<accession>A0ABQ9JQ06</accession>
<keyword evidence="2" id="KW-1185">Reference proteome</keyword>
<name>A0ABQ9JQ06_9CUCU</name>
<gene>
    <name evidence="1" type="ORF">NQ317_019245</name>
</gene>
<proteinExistence type="predicted"/>
<dbReference type="Proteomes" id="UP001162164">
    <property type="component" value="Unassembled WGS sequence"/>
</dbReference>
<reference evidence="1" key="1">
    <citation type="journal article" date="2023" name="Insect Mol. Biol.">
        <title>Genome sequencing provides insights into the evolution of gene families encoding plant cell wall-degrading enzymes in longhorned beetles.</title>
        <authorList>
            <person name="Shin N.R."/>
            <person name="Okamura Y."/>
            <person name="Kirsch R."/>
            <person name="Pauchet Y."/>
        </authorList>
    </citation>
    <scope>NUCLEOTIDE SEQUENCE</scope>
    <source>
        <strain evidence="1">MMC_N1</strain>
    </source>
</reference>
<dbReference type="EMBL" id="JAPWTJ010000265">
    <property type="protein sequence ID" value="KAJ8980358.1"/>
    <property type="molecule type" value="Genomic_DNA"/>
</dbReference>
<organism evidence="1 2">
    <name type="scientific">Molorchus minor</name>
    <dbReference type="NCBI Taxonomy" id="1323400"/>
    <lineage>
        <taxon>Eukaryota</taxon>
        <taxon>Metazoa</taxon>
        <taxon>Ecdysozoa</taxon>
        <taxon>Arthropoda</taxon>
        <taxon>Hexapoda</taxon>
        <taxon>Insecta</taxon>
        <taxon>Pterygota</taxon>
        <taxon>Neoptera</taxon>
        <taxon>Endopterygota</taxon>
        <taxon>Coleoptera</taxon>
        <taxon>Polyphaga</taxon>
        <taxon>Cucujiformia</taxon>
        <taxon>Chrysomeloidea</taxon>
        <taxon>Cerambycidae</taxon>
        <taxon>Lamiinae</taxon>
        <taxon>Monochamini</taxon>
        <taxon>Molorchus</taxon>
    </lineage>
</organism>
<sequence length="184" mass="20947">MTTKTPCLRFSQYFRVRGIDYDYSQSDPSTPDHAQILPNAMTIVFKELIATIPEMIQAFPTLPELTRFCPNSSKCQNRRVWCLFMSTESIATIPEMIRALPTFPVFARTLPKARNTVFGVFPYIFGCRESITTIPETIRALPIFPELFRSINTPYEESIGTVPVAIRELPNLTTDTTFPKSPNE</sequence>